<accession>A0A6I4IZM8</accession>
<reference evidence="4 5" key="1">
    <citation type="submission" date="2019-12" db="EMBL/GenBank/DDBJ databases">
        <authorList>
            <person name="Huq M.A."/>
        </authorList>
    </citation>
    <scope>NUCLEOTIDE SEQUENCE [LARGE SCALE GENOMIC DNA]</scope>
    <source>
        <strain evidence="4 5">MAH-20</strain>
    </source>
</reference>
<dbReference type="InterPro" id="IPR040198">
    <property type="entry name" value="Fido_containing"/>
</dbReference>
<dbReference type="PROSITE" id="PS51459">
    <property type="entry name" value="FIDO"/>
    <property type="match status" value="1"/>
</dbReference>
<evidence type="ECO:0000256" key="1">
    <source>
        <dbReference type="PIRSR" id="PIRSR640198-1"/>
    </source>
</evidence>
<name>A0A6I4IZM8_9SPHN</name>
<dbReference type="PANTHER" id="PTHR13504">
    <property type="entry name" value="FIDO DOMAIN-CONTAINING PROTEIN DDB_G0283145"/>
    <property type="match status" value="1"/>
</dbReference>
<keyword evidence="5" id="KW-1185">Reference proteome</keyword>
<organism evidence="4 5">
    <name type="scientific">Sphingomonas horti</name>
    <dbReference type="NCBI Taxonomy" id="2682842"/>
    <lineage>
        <taxon>Bacteria</taxon>
        <taxon>Pseudomonadati</taxon>
        <taxon>Pseudomonadota</taxon>
        <taxon>Alphaproteobacteria</taxon>
        <taxon>Sphingomonadales</taxon>
        <taxon>Sphingomonadaceae</taxon>
        <taxon>Sphingomonas</taxon>
    </lineage>
</organism>
<evidence type="ECO:0000313" key="5">
    <source>
        <dbReference type="Proteomes" id="UP000441389"/>
    </source>
</evidence>
<dbReference type="InterPro" id="IPR003812">
    <property type="entry name" value="Fido"/>
</dbReference>
<proteinExistence type="predicted"/>
<comment type="caution">
    <text evidence="4">The sequence shown here is derived from an EMBL/GenBank/DDBJ whole genome shotgun (WGS) entry which is preliminary data.</text>
</comment>
<dbReference type="PANTHER" id="PTHR13504:SF38">
    <property type="entry name" value="FIDO DOMAIN-CONTAINING PROTEIN"/>
    <property type="match status" value="1"/>
</dbReference>
<feature type="domain" description="Fido" evidence="3">
    <location>
        <begin position="103"/>
        <end position="272"/>
    </location>
</feature>
<evidence type="ECO:0000256" key="2">
    <source>
        <dbReference type="PIRSR" id="PIRSR640198-2"/>
    </source>
</evidence>
<feature type="binding site" evidence="2">
    <location>
        <begin position="200"/>
        <end position="207"/>
    </location>
    <ligand>
        <name>ATP</name>
        <dbReference type="ChEBI" id="CHEBI:30616"/>
    </ligand>
</feature>
<feature type="binding site" evidence="2">
    <location>
        <begin position="149"/>
        <end position="152"/>
    </location>
    <ligand>
        <name>ATP</name>
        <dbReference type="ChEBI" id="CHEBI:30616"/>
    </ligand>
</feature>
<dbReference type="InterPro" id="IPR036597">
    <property type="entry name" value="Fido-like_dom_sf"/>
</dbReference>
<dbReference type="EMBL" id="WQMS01000007">
    <property type="protein sequence ID" value="MVO77709.1"/>
    <property type="molecule type" value="Genomic_DNA"/>
</dbReference>
<protein>
    <submittedName>
        <fullName evidence="4">Fic family protein</fullName>
    </submittedName>
</protein>
<keyword evidence="2" id="KW-0067">ATP-binding</keyword>
<dbReference type="GO" id="GO:0005524">
    <property type="term" value="F:ATP binding"/>
    <property type="evidence" value="ECO:0007669"/>
    <property type="project" value="UniProtKB-KW"/>
</dbReference>
<evidence type="ECO:0000313" key="4">
    <source>
        <dbReference type="EMBL" id="MVO77709.1"/>
    </source>
</evidence>
<keyword evidence="2" id="KW-0547">Nucleotide-binding</keyword>
<dbReference type="Pfam" id="PF02661">
    <property type="entry name" value="Fic"/>
    <property type="match status" value="1"/>
</dbReference>
<dbReference type="Gene3D" id="1.10.3290.10">
    <property type="entry name" value="Fido-like domain"/>
    <property type="match status" value="1"/>
</dbReference>
<dbReference type="AlphaFoldDB" id="A0A6I4IZM8"/>
<dbReference type="SUPFAM" id="SSF140931">
    <property type="entry name" value="Fic-like"/>
    <property type="match status" value="1"/>
</dbReference>
<gene>
    <name evidence="4" type="ORF">GON01_07145</name>
</gene>
<sequence length="398" mass="44533">MLPEEAERSLDDLTFELIREASMLAGRLNPTVQGGIGALVRSMNCYYSNLIEGHDTHPRDIDRALAQDFSAEPTKRALQLEAVAHIEVQRRIDEGGDPPDWPASGAYAQWLHRSFCARLPEELLWVENPDTAERLRVVPGELRRRGVAVGRHIPPDADELPRFMARFDQAYDPKRLNQVRQVQSVGAVHHRLLWIHPFLDGNGRVARLMSHALFKRVGIGSSLWSVSRGLARNAERYKALLQAADGPRRGDRDGRGNLTQAGLVAFCGFFLEACLDQVRYMTSVLEPQQLLRRIEIYTEDEARAGRLPKGAYPILREALLAGELSRGEAGRLSGYQERKGREVVSTLLKHGLLVATDASHKSAVRLGFPIDVVERWFPRLYPAGLASREQPGCPVIAH</sequence>
<evidence type="ECO:0000259" key="3">
    <source>
        <dbReference type="PROSITE" id="PS51459"/>
    </source>
</evidence>
<dbReference type="Proteomes" id="UP000441389">
    <property type="component" value="Unassembled WGS sequence"/>
</dbReference>
<feature type="active site" evidence="1">
    <location>
        <position position="196"/>
    </location>
</feature>